<comment type="subcellular location">
    <subcellularLocation>
        <location evidence="1">Cell membrane</location>
        <topology evidence="1">Multi-pass membrane protein</topology>
    </subcellularLocation>
</comment>
<dbReference type="InterPro" id="IPR036878">
    <property type="entry name" value="Glu_permease_IIB"/>
</dbReference>
<keyword evidence="9 12" id="KW-1133">Transmembrane helix</keyword>
<feature type="transmembrane region" description="Helical" evidence="12">
    <location>
        <begin position="233"/>
        <end position="254"/>
    </location>
</feature>
<dbReference type="PROSITE" id="PS51103">
    <property type="entry name" value="PTS_EIIC_TYPE_1"/>
    <property type="match status" value="1"/>
</dbReference>
<dbReference type="RefSeq" id="WP_005396813.1">
    <property type="nucleotide sequence ID" value="NZ_JH601088.1"/>
</dbReference>
<evidence type="ECO:0000313" key="15">
    <source>
        <dbReference type="EMBL" id="EHR36286.1"/>
    </source>
</evidence>
<keyword evidence="10 12" id="KW-0472">Membrane</keyword>
<evidence type="ECO:0000259" key="14">
    <source>
        <dbReference type="PROSITE" id="PS51103"/>
    </source>
</evidence>
<dbReference type="GO" id="GO:0016301">
    <property type="term" value="F:kinase activity"/>
    <property type="evidence" value="ECO:0007669"/>
    <property type="project" value="UniProtKB-KW"/>
</dbReference>
<feature type="transmembrane region" description="Helical" evidence="12">
    <location>
        <begin position="199"/>
        <end position="221"/>
    </location>
</feature>
<dbReference type="NCBIfam" id="TIGR00826">
    <property type="entry name" value="EIIB_glc"/>
    <property type="match status" value="1"/>
</dbReference>
<reference evidence="15 16" key="1">
    <citation type="submission" date="2012-01" db="EMBL/GenBank/DDBJ databases">
        <title>The Genome Sequence of Helcococcus kunzii ATCC 51366.</title>
        <authorList>
            <consortium name="The Broad Institute Genome Sequencing Platform"/>
            <person name="Earl A."/>
            <person name="Ward D."/>
            <person name="Feldgarden M."/>
            <person name="Gevers D."/>
            <person name="Huys G."/>
            <person name="Young S.K."/>
            <person name="Zeng Q."/>
            <person name="Gargeya S."/>
            <person name="Fitzgerald M."/>
            <person name="Haas B."/>
            <person name="Abouelleil A."/>
            <person name="Alvarado L."/>
            <person name="Arachchi H.M."/>
            <person name="Berlin A."/>
            <person name="Chapman S.B."/>
            <person name="Gearin G."/>
            <person name="Goldberg J."/>
            <person name="Griggs A."/>
            <person name="Gujja S."/>
            <person name="Hansen M."/>
            <person name="Heiman D."/>
            <person name="Howarth C."/>
            <person name="Larimer J."/>
            <person name="Lui A."/>
            <person name="MacDonald P.J.P."/>
            <person name="McCowen C."/>
            <person name="Montmayeur A."/>
            <person name="Murphy C."/>
            <person name="Neiman D."/>
            <person name="Pearson M."/>
            <person name="Priest M."/>
            <person name="Roberts A."/>
            <person name="Saif S."/>
            <person name="Shea T."/>
            <person name="Sisk P."/>
            <person name="Stolte C."/>
            <person name="Sykes S."/>
            <person name="Wortman J."/>
            <person name="Nusbaum C."/>
            <person name="Birren B."/>
        </authorList>
    </citation>
    <scope>NUCLEOTIDE SEQUENCE [LARGE SCALE GENOMIC DNA]</scope>
    <source>
        <strain evidence="15 16">ATCC 51366</strain>
    </source>
</reference>
<dbReference type="Proteomes" id="UP000004191">
    <property type="component" value="Unassembled WGS sequence"/>
</dbReference>
<feature type="domain" description="PTS EIIB type-1" evidence="13">
    <location>
        <begin position="442"/>
        <end position="520"/>
    </location>
</feature>
<proteinExistence type="predicted"/>
<evidence type="ECO:0000256" key="8">
    <source>
        <dbReference type="ARBA" id="ARBA00022777"/>
    </source>
</evidence>
<sequence>MMKKIQKFGGAMFTPVLLFSFAGIIIGLGILFTSEVIMGSIAKEGSLWRNFWELILSGGWTVFNQLPLLFVVGLPIGLAKKQNARAAMEALVVYLTFNYFLNFILSTWGPSFGIDFSKEVGGASGLANIASIKTLDMGMIGALMISGITVYLHNKLYDTELPEWLGTFSGSTFVYMISFFVMIPVAFLSALLWPQFQKAILSFQTFIKGAGAVGVWVFVFLERILIPFGLHHLLYAPIFYDSVLVPGGIYAEWSRRLPEIANSTASLKSLMPEAGFTSTGFSKIFGAPGIALAMYKTAREDQKTKIKALLIPVTLTAIVAGVTEPLEFTFLFIAPMLFVVHALLAATLSTVINLFGITGVYSGGLIEMASFNFIPLFRNHWQQFLLLLVIGLVFTFVWYFVFKTMIEKMDLKTPGRGIEAKLISKKEYREAKEKGGNVSEMDVYAMNIIDGLGGKDNIDEISNCMTRLRVNVKDSSIVKDDDYFKAIGSHGAIVSGNNVQVIIGMKVPKVREKVEEKVNK</sequence>
<protein>
    <submittedName>
        <fullName evidence="15">PTS system, alpha-glucoside-specific IIBC component</fullName>
    </submittedName>
</protein>
<evidence type="ECO:0000256" key="7">
    <source>
        <dbReference type="ARBA" id="ARBA00022692"/>
    </source>
</evidence>
<feature type="transmembrane region" description="Helical" evidence="12">
    <location>
        <begin position="274"/>
        <end position="294"/>
    </location>
</feature>
<feature type="transmembrane region" description="Helical" evidence="12">
    <location>
        <begin position="173"/>
        <end position="193"/>
    </location>
</feature>
<dbReference type="PANTHER" id="PTHR30009">
    <property type="entry name" value="CYTOCHROME C-TYPE SYNTHESIS PROTEIN AND PTS TRANSMEMBRANE COMPONENT"/>
    <property type="match status" value="1"/>
</dbReference>
<evidence type="ECO:0000259" key="13">
    <source>
        <dbReference type="PROSITE" id="PS51098"/>
    </source>
</evidence>
<dbReference type="InterPro" id="IPR003352">
    <property type="entry name" value="PTS_EIIC"/>
</dbReference>
<feature type="transmembrane region" description="Helical" evidence="12">
    <location>
        <begin position="354"/>
        <end position="377"/>
    </location>
</feature>
<keyword evidence="6" id="KW-0598">Phosphotransferase system</keyword>
<dbReference type="CDD" id="cd00212">
    <property type="entry name" value="PTS_IIB_glc"/>
    <property type="match status" value="1"/>
</dbReference>
<keyword evidence="5" id="KW-0808">Transferase</keyword>
<dbReference type="Pfam" id="PF02378">
    <property type="entry name" value="PTS_EIIC"/>
    <property type="match status" value="1"/>
</dbReference>
<evidence type="ECO:0000256" key="9">
    <source>
        <dbReference type="ARBA" id="ARBA00022989"/>
    </source>
</evidence>
<evidence type="ECO:0000256" key="6">
    <source>
        <dbReference type="ARBA" id="ARBA00022683"/>
    </source>
</evidence>
<accession>H3NL30</accession>
<feature type="transmembrane region" description="Helical" evidence="12">
    <location>
        <begin position="91"/>
        <end position="109"/>
    </location>
</feature>
<evidence type="ECO:0000256" key="5">
    <source>
        <dbReference type="ARBA" id="ARBA00022679"/>
    </source>
</evidence>
<feature type="transmembrane region" description="Helical" evidence="12">
    <location>
        <begin position="383"/>
        <end position="402"/>
    </location>
</feature>
<keyword evidence="3" id="KW-1003">Cell membrane</keyword>
<dbReference type="GO" id="GO:0090563">
    <property type="term" value="F:protein-phosphocysteine-sugar phosphotransferase activity"/>
    <property type="evidence" value="ECO:0007669"/>
    <property type="project" value="TreeGrafter"/>
</dbReference>
<dbReference type="PROSITE" id="PS01035">
    <property type="entry name" value="PTS_EIIB_TYPE_1_CYS"/>
    <property type="match status" value="1"/>
</dbReference>
<dbReference type="Pfam" id="PF00367">
    <property type="entry name" value="PTS_EIIB"/>
    <property type="match status" value="1"/>
</dbReference>
<dbReference type="OrthoDB" id="9764327at2"/>
<evidence type="ECO:0000313" key="16">
    <source>
        <dbReference type="Proteomes" id="UP000004191"/>
    </source>
</evidence>
<keyword evidence="7 12" id="KW-0812">Transmembrane</keyword>
<dbReference type="GO" id="GO:0009401">
    <property type="term" value="P:phosphoenolpyruvate-dependent sugar phosphotransferase system"/>
    <property type="evidence" value="ECO:0007669"/>
    <property type="project" value="UniProtKB-KW"/>
</dbReference>
<feature type="transmembrane region" description="Helical" evidence="12">
    <location>
        <begin position="12"/>
        <end position="34"/>
    </location>
</feature>
<dbReference type="InterPro" id="IPR010975">
    <property type="entry name" value="PTS_IIBC_a_glc"/>
</dbReference>
<comment type="caution">
    <text evidence="15">The sequence shown here is derived from an EMBL/GenBank/DDBJ whole genome shotgun (WGS) entry which is preliminary data.</text>
</comment>
<keyword evidence="2" id="KW-0813">Transport</keyword>
<dbReference type="NCBIfam" id="TIGR02005">
    <property type="entry name" value="PTS-IIBC-alpha"/>
    <property type="match status" value="1"/>
</dbReference>
<dbReference type="HOGENOM" id="CLU_012312_1_0_9"/>
<dbReference type="SUPFAM" id="SSF55604">
    <property type="entry name" value="Glucose permease domain IIB"/>
    <property type="match status" value="1"/>
</dbReference>
<dbReference type="eggNOG" id="COG1263">
    <property type="taxonomic scope" value="Bacteria"/>
</dbReference>
<dbReference type="InterPro" id="IPR001996">
    <property type="entry name" value="PTS_IIB_1"/>
</dbReference>
<keyword evidence="4" id="KW-0762">Sugar transport</keyword>
<feature type="domain" description="PTS EIIC type-1" evidence="14">
    <location>
        <begin position="1"/>
        <end position="418"/>
    </location>
</feature>
<name>H3NL30_9FIRM</name>
<dbReference type="InterPro" id="IPR013013">
    <property type="entry name" value="PTS_EIIC_1"/>
</dbReference>
<dbReference type="InterPro" id="IPR018113">
    <property type="entry name" value="PTrfase_EIIB_Cys"/>
</dbReference>
<dbReference type="GO" id="GO:0005886">
    <property type="term" value="C:plasma membrane"/>
    <property type="evidence" value="ECO:0007669"/>
    <property type="project" value="UniProtKB-SubCell"/>
</dbReference>
<keyword evidence="16" id="KW-1185">Reference proteome</keyword>
<feature type="transmembrane region" description="Helical" evidence="12">
    <location>
        <begin position="306"/>
        <end position="322"/>
    </location>
</feature>
<dbReference type="PATRIC" id="fig|883114.3.peg.41"/>
<feature type="transmembrane region" description="Helical" evidence="12">
    <location>
        <begin position="54"/>
        <end position="79"/>
    </location>
</feature>
<gene>
    <name evidence="15" type="ORF">HMPREF9709_00041</name>
</gene>
<dbReference type="eggNOG" id="COG1264">
    <property type="taxonomic scope" value="Bacteria"/>
</dbReference>
<dbReference type="GeneID" id="96998068"/>
<dbReference type="PANTHER" id="PTHR30009:SF12">
    <property type="entry name" value="PHOSPHOTRANSFERASE IIC COMPONENT GLVC"/>
    <property type="match status" value="1"/>
</dbReference>
<dbReference type="PROSITE" id="PS51098">
    <property type="entry name" value="PTS_EIIB_TYPE_1"/>
    <property type="match status" value="1"/>
</dbReference>
<evidence type="ECO:0000256" key="2">
    <source>
        <dbReference type="ARBA" id="ARBA00022448"/>
    </source>
</evidence>
<dbReference type="AlphaFoldDB" id="H3NL30"/>
<evidence type="ECO:0000256" key="12">
    <source>
        <dbReference type="SAM" id="Phobius"/>
    </source>
</evidence>
<feature type="transmembrane region" description="Helical" evidence="12">
    <location>
        <begin position="328"/>
        <end position="347"/>
    </location>
</feature>
<feature type="transmembrane region" description="Helical" evidence="12">
    <location>
        <begin position="129"/>
        <end position="152"/>
    </location>
</feature>
<evidence type="ECO:0000256" key="4">
    <source>
        <dbReference type="ARBA" id="ARBA00022597"/>
    </source>
</evidence>
<evidence type="ECO:0000256" key="1">
    <source>
        <dbReference type="ARBA" id="ARBA00004651"/>
    </source>
</evidence>
<dbReference type="Gene3D" id="3.30.1360.60">
    <property type="entry name" value="Glucose permease domain IIB"/>
    <property type="match status" value="1"/>
</dbReference>
<evidence type="ECO:0000256" key="3">
    <source>
        <dbReference type="ARBA" id="ARBA00022475"/>
    </source>
</evidence>
<dbReference type="GO" id="GO:0008982">
    <property type="term" value="F:protein-N(PI)-phosphohistidine-sugar phosphotransferase activity"/>
    <property type="evidence" value="ECO:0007669"/>
    <property type="project" value="InterPro"/>
</dbReference>
<evidence type="ECO:0000256" key="11">
    <source>
        <dbReference type="PROSITE-ProRule" id="PRU00421"/>
    </source>
</evidence>
<feature type="active site" description="Phosphocysteine intermediate; for EIIB activity" evidence="11">
    <location>
        <position position="464"/>
    </location>
</feature>
<evidence type="ECO:0000256" key="10">
    <source>
        <dbReference type="ARBA" id="ARBA00023136"/>
    </source>
</evidence>
<dbReference type="InterPro" id="IPR050429">
    <property type="entry name" value="PTS_Glucose_EIICBA"/>
</dbReference>
<dbReference type="STRING" id="883114.HMPREF9709_00041"/>
<keyword evidence="8" id="KW-0418">Kinase</keyword>
<organism evidence="15 16">
    <name type="scientific">Helcococcus kunzii ATCC 51366</name>
    <dbReference type="NCBI Taxonomy" id="883114"/>
    <lineage>
        <taxon>Bacteria</taxon>
        <taxon>Bacillati</taxon>
        <taxon>Bacillota</taxon>
        <taxon>Tissierellia</taxon>
        <taxon>Tissierellales</taxon>
        <taxon>Peptoniphilaceae</taxon>
        <taxon>Helcococcus</taxon>
    </lineage>
</organism>
<dbReference type="EMBL" id="AGEI01000002">
    <property type="protein sequence ID" value="EHR36286.1"/>
    <property type="molecule type" value="Genomic_DNA"/>
</dbReference>